<sequence length="321" mass="34100">MNGPRFVIEASEASSMATNSGLSLLQLLPTLVKSAQTLARPPISNYPVGAVGLGSDGRIFVGVNLEFPGLPLHHSVHAEQFLVTNLAVHGSPRLLAVSVSAAPCGHCRQFLQELRHASDLQIFITSDEQGQHKHSNFKPLSSFLPNPFGPFDLLDTQTPLILEPHDNGLSISNTKNSGCSNLCNGNRESCTQNGFELGELEVEALRAANNSHAPYSGCPSGVALMDCEGKIYRGSYMESAAYNPSLGPVQAAVVAFVAEGGGGGYDRIVGGVLVEREGAVVLHEHTARLLLKLISPKCEFRVVHCVSDSNGCQRNSSNGCE</sequence>
<proteinExistence type="predicted"/>
<reference evidence="1 2" key="1">
    <citation type="journal article" date="2022" name="Plant J.">
        <title>Chromosome-level genome of Camellia lanceoleosa provides a valuable resource for understanding genome evolution and self-incompatibility.</title>
        <authorList>
            <person name="Gong W."/>
            <person name="Xiao S."/>
            <person name="Wang L."/>
            <person name="Liao Z."/>
            <person name="Chang Y."/>
            <person name="Mo W."/>
            <person name="Hu G."/>
            <person name="Li W."/>
            <person name="Zhao G."/>
            <person name="Zhu H."/>
            <person name="Hu X."/>
            <person name="Ji K."/>
            <person name="Xiang X."/>
            <person name="Song Q."/>
            <person name="Yuan D."/>
            <person name="Jin S."/>
            <person name="Zhang L."/>
        </authorList>
    </citation>
    <scope>NUCLEOTIDE SEQUENCE [LARGE SCALE GENOMIC DNA]</scope>
    <source>
        <strain evidence="1">SQ_2022a</strain>
    </source>
</reference>
<dbReference type="Proteomes" id="UP001060215">
    <property type="component" value="Chromosome 14"/>
</dbReference>
<keyword evidence="2" id="KW-1185">Reference proteome</keyword>
<comment type="caution">
    <text evidence="1">The sequence shown here is derived from an EMBL/GenBank/DDBJ whole genome shotgun (WGS) entry which is preliminary data.</text>
</comment>
<dbReference type="EMBL" id="CM045771">
    <property type="protein sequence ID" value="KAI7987619.1"/>
    <property type="molecule type" value="Genomic_DNA"/>
</dbReference>
<gene>
    <name evidence="1" type="ORF">LOK49_LG13G00800</name>
</gene>
<name>A0ACC0FH04_9ERIC</name>
<organism evidence="1 2">
    <name type="scientific">Camellia lanceoleosa</name>
    <dbReference type="NCBI Taxonomy" id="1840588"/>
    <lineage>
        <taxon>Eukaryota</taxon>
        <taxon>Viridiplantae</taxon>
        <taxon>Streptophyta</taxon>
        <taxon>Embryophyta</taxon>
        <taxon>Tracheophyta</taxon>
        <taxon>Spermatophyta</taxon>
        <taxon>Magnoliopsida</taxon>
        <taxon>eudicotyledons</taxon>
        <taxon>Gunneridae</taxon>
        <taxon>Pentapetalae</taxon>
        <taxon>asterids</taxon>
        <taxon>Ericales</taxon>
        <taxon>Theaceae</taxon>
        <taxon>Camellia</taxon>
    </lineage>
</organism>
<protein>
    <submittedName>
        <fullName evidence="1">Cytidine deaminase 1</fullName>
    </submittedName>
</protein>
<evidence type="ECO:0000313" key="2">
    <source>
        <dbReference type="Proteomes" id="UP001060215"/>
    </source>
</evidence>
<evidence type="ECO:0000313" key="1">
    <source>
        <dbReference type="EMBL" id="KAI7987619.1"/>
    </source>
</evidence>
<accession>A0ACC0FH04</accession>